<dbReference type="GO" id="GO:0008239">
    <property type="term" value="F:dipeptidyl-peptidase activity"/>
    <property type="evidence" value="ECO:0007669"/>
    <property type="project" value="TreeGrafter"/>
</dbReference>
<reference evidence="3" key="2">
    <citation type="journal article" date="2021" name="PeerJ">
        <title>Extensive microbial diversity within the chicken gut microbiome revealed by metagenomics and culture.</title>
        <authorList>
            <person name="Gilroy R."/>
            <person name="Ravi A."/>
            <person name="Getino M."/>
            <person name="Pursley I."/>
            <person name="Horton D.L."/>
            <person name="Alikhan N.F."/>
            <person name="Baker D."/>
            <person name="Gharbi K."/>
            <person name="Hall N."/>
            <person name="Watson M."/>
            <person name="Adriaenssens E.M."/>
            <person name="Foster-Nyarko E."/>
            <person name="Jarju S."/>
            <person name="Secka A."/>
            <person name="Antonio M."/>
            <person name="Oren A."/>
            <person name="Chaudhuri R.R."/>
            <person name="La Ragione R."/>
            <person name="Hildebrand F."/>
            <person name="Pallen M.J."/>
        </authorList>
    </citation>
    <scope>NUCLEOTIDE SEQUENCE</scope>
    <source>
        <strain evidence="3">ChiHjej13B12-12457</strain>
    </source>
</reference>
<evidence type="ECO:0000313" key="4">
    <source>
        <dbReference type="Proteomes" id="UP000886744"/>
    </source>
</evidence>
<dbReference type="SUPFAM" id="SSF53474">
    <property type="entry name" value="alpha/beta-Hydrolases"/>
    <property type="match status" value="1"/>
</dbReference>
<feature type="chain" id="PRO_5038778361" evidence="1">
    <location>
        <begin position="27"/>
        <end position="926"/>
    </location>
</feature>
<feature type="signal peptide" evidence="1">
    <location>
        <begin position="1"/>
        <end position="26"/>
    </location>
</feature>
<gene>
    <name evidence="3" type="ORF">IAC94_00125</name>
</gene>
<dbReference type="Gene3D" id="2.130.10.120">
    <property type="entry name" value="Prolyl oligopeptidase, N-terminal domain"/>
    <property type="match status" value="1"/>
</dbReference>
<dbReference type="SUPFAM" id="SSF82171">
    <property type="entry name" value="DPP6 N-terminal domain-like"/>
    <property type="match status" value="1"/>
</dbReference>
<evidence type="ECO:0000313" key="3">
    <source>
        <dbReference type="EMBL" id="HIR61917.1"/>
    </source>
</evidence>
<organism evidence="3 4">
    <name type="scientific">Candidatus Coprenecus avistercoris</name>
    <dbReference type="NCBI Taxonomy" id="2840730"/>
    <lineage>
        <taxon>Bacteria</taxon>
        <taxon>Pseudomonadati</taxon>
        <taxon>Bacteroidota</taxon>
        <taxon>Bacteroidia</taxon>
        <taxon>Bacteroidales</taxon>
        <taxon>Rikenellaceae</taxon>
        <taxon>Rikenellaceae incertae sedis</taxon>
        <taxon>Candidatus Coprenecus</taxon>
    </lineage>
</organism>
<proteinExistence type="predicted"/>
<dbReference type="Gene3D" id="3.40.50.1820">
    <property type="entry name" value="alpha/beta hydrolase"/>
    <property type="match status" value="1"/>
</dbReference>
<dbReference type="Proteomes" id="UP000886744">
    <property type="component" value="Unassembled WGS sequence"/>
</dbReference>
<dbReference type="EMBL" id="DVHI01000003">
    <property type="protein sequence ID" value="HIR61917.1"/>
    <property type="molecule type" value="Genomic_DNA"/>
</dbReference>
<comment type="caution">
    <text evidence="3">The sequence shown here is derived from an EMBL/GenBank/DDBJ whole genome shotgun (WGS) entry which is preliminary data.</text>
</comment>
<dbReference type="PANTHER" id="PTHR11731">
    <property type="entry name" value="PROTEASE FAMILY S9B,C DIPEPTIDYL-PEPTIDASE IV-RELATED"/>
    <property type="match status" value="1"/>
</dbReference>
<dbReference type="GO" id="GO:0006508">
    <property type="term" value="P:proteolysis"/>
    <property type="evidence" value="ECO:0007669"/>
    <property type="project" value="InterPro"/>
</dbReference>
<evidence type="ECO:0000256" key="1">
    <source>
        <dbReference type="SAM" id="SignalP"/>
    </source>
</evidence>
<protein>
    <submittedName>
        <fullName evidence="3">S9 family peptidase</fullName>
    </submittedName>
</protein>
<evidence type="ECO:0000259" key="2">
    <source>
        <dbReference type="Pfam" id="PF00326"/>
    </source>
</evidence>
<dbReference type="PANTHER" id="PTHR11731:SF193">
    <property type="entry name" value="DIPEPTIDYL PEPTIDASE 9"/>
    <property type="match status" value="1"/>
</dbReference>
<keyword evidence="1" id="KW-0732">Signal</keyword>
<feature type="domain" description="Peptidase S9 prolyl oligopeptidase catalytic" evidence="2">
    <location>
        <begin position="716"/>
        <end position="917"/>
    </location>
</feature>
<dbReference type="InterPro" id="IPR001375">
    <property type="entry name" value="Peptidase_S9_cat"/>
</dbReference>
<sequence length="926" mass="104396">MNARHILSASAVALTLSVLTALPLSAQKKPLDHSVYDTWQTVSSIQNPYGGNWLLYSVTLQDGDDTLHIYDIAGDRVAYTVPRGSGAVISQDGTKAVYMIGAPNQATRQAKIDKKKAHEMPKDSLVILDLKSGARTVFPNIDRMYLGDDLQNYVAYRQAQTEASKEGGRELYITDIRTLSTDTLRHVDDCIFSEKGEKILYATEPAKEDSLGQRELHLLIPSTGRDLTLYSTPKEGLIAGIEFNEEATAAMFYSRRDTSEAAKDHRDIFYADLTAEVPEAECIVPSDVKGIPEGMGISDKATLRLSKDGRYLVLGVKELPEPEDKTVPDFEKVKLDIWRWDADYLPTQVKINKSRFDRQTYTALYYFDKPGQILMLADEDMPSVNIPEDLTGNTVLVLNDKPYRVERQWDPTPRYDLYRLDIGTGERELISENRTVRSTLSPDGSYAVMFDSADKCWHLYSIKDNTWRNLTADVPALFWDDEEDTPSAAGPTGPALWYKDGSALLIGARFDVWKFYTDGSKAPENMTEGIGAADSIKLTPILSILFDSRLEQRGGRAADREILADKPLYFSSFNDVTKETGIYLKDLSARKPRMKELVSGPATYRLSAIGSGKKPVLFYTMGDFRNPYDLYRTSDLFKTSQQLTAINPQQDQYRWGSVELVDWMSEDGVFHCEGMLFTPDDLDSAGKYPMVLYFYERSSDGLYSYRAPAPSRSIINISYFVSNGYIVFVPDIYYHTGHPGQSAMNCIMPGVDKVLEGRPWIDSSKMALQGQSWGGYQTAYMITQTDRFAAAGAGAPVSNMTSAYGGIRWGSGVTRQMQYEHGQSRIGDNLWDGFDLYVENSPLFFVRNVTTPVLIMHNDEDGAVPWYQGIEFFTALRRCGKQAWMLTYNGEDHNLVQRYNCKDYTVKLVEFFNHFLKGEPMPEWMK</sequence>
<accession>A0A9D1DZL3</accession>
<name>A0A9D1DZL3_9BACT</name>
<reference evidence="3" key="1">
    <citation type="submission" date="2020-10" db="EMBL/GenBank/DDBJ databases">
        <authorList>
            <person name="Gilroy R."/>
        </authorList>
    </citation>
    <scope>NUCLEOTIDE SEQUENCE</scope>
    <source>
        <strain evidence="3">ChiHjej13B12-12457</strain>
    </source>
</reference>
<dbReference type="Pfam" id="PF00326">
    <property type="entry name" value="Peptidase_S9"/>
    <property type="match status" value="1"/>
</dbReference>
<dbReference type="InterPro" id="IPR050278">
    <property type="entry name" value="Serine_Prot_S9B/DPPIV"/>
</dbReference>
<dbReference type="AlphaFoldDB" id="A0A9D1DZL3"/>
<dbReference type="InterPro" id="IPR029058">
    <property type="entry name" value="AB_hydrolase_fold"/>
</dbReference>
<dbReference type="GO" id="GO:0008236">
    <property type="term" value="F:serine-type peptidase activity"/>
    <property type="evidence" value="ECO:0007669"/>
    <property type="project" value="InterPro"/>
</dbReference>